<evidence type="ECO:0000313" key="5">
    <source>
        <dbReference type="EMBL" id="MFC4557644.1"/>
    </source>
</evidence>
<evidence type="ECO:0000313" key="6">
    <source>
        <dbReference type="Proteomes" id="UP001595989"/>
    </source>
</evidence>
<dbReference type="PIRSF" id="PIRSF006078">
    <property type="entry name" value="GlxK"/>
    <property type="match status" value="1"/>
</dbReference>
<dbReference type="Proteomes" id="UP001595989">
    <property type="component" value="Unassembled WGS sequence"/>
</dbReference>
<dbReference type="InterPro" id="IPR004381">
    <property type="entry name" value="Glycerate_kinase"/>
</dbReference>
<dbReference type="NCBIfam" id="TIGR00045">
    <property type="entry name" value="glycerate kinase"/>
    <property type="match status" value="1"/>
</dbReference>
<dbReference type="PANTHER" id="PTHR21599:SF0">
    <property type="entry name" value="GLYCERATE KINASE"/>
    <property type="match status" value="1"/>
</dbReference>
<keyword evidence="6" id="KW-1185">Reference proteome</keyword>
<keyword evidence="3 4" id="KW-0418">Kinase</keyword>
<keyword evidence="2 4" id="KW-0808">Transferase</keyword>
<comment type="caution">
    <text evidence="5">The sequence shown here is derived from an EMBL/GenBank/DDBJ whole genome shotgun (WGS) entry which is preliminary data.</text>
</comment>
<evidence type="ECO:0000256" key="2">
    <source>
        <dbReference type="ARBA" id="ARBA00022679"/>
    </source>
</evidence>
<dbReference type="InterPro" id="IPR036129">
    <property type="entry name" value="Glycerate_kinase_sf"/>
</dbReference>
<dbReference type="Gene3D" id="3.90.1510.10">
    <property type="entry name" value="Glycerate kinase, domain 2"/>
    <property type="match status" value="1"/>
</dbReference>
<evidence type="ECO:0000256" key="3">
    <source>
        <dbReference type="ARBA" id="ARBA00022777"/>
    </source>
</evidence>
<reference evidence="6" key="1">
    <citation type="journal article" date="2019" name="Int. J. Syst. Evol. Microbiol.">
        <title>The Global Catalogue of Microorganisms (GCM) 10K type strain sequencing project: providing services to taxonomists for standard genome sequencing and annotation.</title>
        <authorList>
            <consortium name="The Broad Institute Genomics Platform"/>
            <consortium name="The Broad Institute Genome Sequencing Center for Infectious Disease"/>
            <person name="Wu L."/>
            <person name="Ma J."/>
        </authorList>
    </citation>
    <scope>NUCLEOTIDE SEQUENCE [LARGE SCALE GENOMIC DNA]</scope>
    <source>
        <strain evidence="6">CGMCC 4.7426</strain>
    </source>
</reference>
<sequence>MKIVIAPDSFKGSLTATEAAGKMLQAVKLVDENFKVEVKPMADGGEGTLDSLLTATTGKRVSLRCIGPLGDEMNTAYGLLDSTTAVVECASIAGLPQVPMNRRNPDITTSYGIGEAIRNGLERGCTSFVIGLGGSAVNDGGLGMLQALGMKAWDKNGQEVGMFGKDLLHVSRISLNGLDSRLKNAKIMVACDVDNPLCGKKGATYVYGPQKGATNDQLLVYDLAMNRYAELIQSATGCELKDVPGAGAAGGLGFALLVIGAKLTSGAKLIAEKMGLEGTIRDADLVLTGEGQSDEQTLYGKAPGYVGSLAQKHGVPALLISGSLGEGRDTLAKRFTGYFSIVNKPIALEESMEQAGELLFEQTKQVVGLVNAFKNELIS</sequence>
<gene>
    <name evidence="5" type="ORF">ACFO3D_05405</name>
</gene>
<evidence type="ECO:0000256" key="1">
    <source>
        <dbReference type="ARBA" id="ARBA00006284"/>
    </source>
</evidence>
<comment type="similarity">
    <text evidence="1 4">Belongs to the glycerate kinase type-1 family.</text>
</comment>
<evidence type="ECO:0000256" key="4">
    <source>
        <dbReference type="PIRNR" id="PIRNR006078"/>
    </source>
</evidence>
<dbReference type="Gene3D" id="3.40.50.10350">
    <property type="entry name" value="Glycerate kinase, domain 1"/>
    <property type="match status" value="1"/>
</dbReference>
<name>A0ABV9DIS9_9BACI</name>
<dbReference type="PANTHER" id="PTHR21599">
    <property type="entry name" value="GLYCERATE KINASE"/>
    <property type="match status" value="1"/>
</dbReference>
<dbReference type="EMBL" id="JBHSFU010000004">
    <property type="protein sequence ID" value="MFC4557644.1"/>
    <property type="molecule type" value="Genomic_DNA"/>
</dbReference>
<dbReference type="GO" id="GO:0016301">
    <property type="term" value="F:kinase activity"/>
    <property type="evidence" value="ECO:0007669"/>
    <property type="project" value="UniProtKB-KW"/>
</dbReference>
<dbReference type="RefSeq" id="WP_390293625.1">
    <property type="nucleotide sequence ID" value="NZ_JBHSFU010000004.1"/>
</dbReference>
<organism evidence="5 6">
    <name type="scientific">Virgibacillus kekensis</name>
    <dbReference type="NCBI Taxonomy" id="202261"/>
    <lineage>
        <taxon>Bacteria</taxon>
        <taxon>Bacillati</taxon>
        <taxon>Bacillota</taxon>
        <taxon>Bacilli</taxon>
        <taxon>Bacillales</taxon>
        <taxon>Bacillaceae</taxon>
        <taxon>Virgibacillus</taxon>
    </lineage>
</organism>
<protein>
    <submittedName>
        <fullName evidence="5">Glycerate kinase</fullName>
    </submittedName>
</protein>
<accession>A0ABV9DIS9</accession>
<dbReference type="InterPro" id="IPR018197">
    <property type="entry name" value="Glycerate_kinase_RE-like"/>
</dbReference>
<dbReference type="SUPFAM" id="SSF110738">
    <property type="entry name" value="Glycerate kinase I"/>
    <property type="match status" value="1"/>
</dbReference>
<proteinExistence type="inferred from homology"/>
<dbReference type="InterPro" id="IPR018193">
    <property type="entry name" value="Glyc_kinase_flavodox-like_fold"/>
</dbReference>
<dbReference type="Pfam" id="PF02595">
    <property type="entry name" value="Gly_kinase"/>
    <property type="match status" value="1"/>
</dbReference>